<name>A0A0M2SQN9_9BACI</name>
<sequence>MGMCPLCNNFRDVDVQCPDCGTKMENKGREAEYYDDYSPYMPIDQMKLEDGYPADYKNGECPHVFACQKCGGDQVIMVKE</sequence>
<accession>A0A0M2SQN9</accession>
<comment type="caution">
    <text evidence="1">The sequence shown here is derived from an EMBL/GenBank/DDBJ whole genome shotgun (WGS) entry which is preliminary data.</text>
</comment>
<dbReference type="AlphaFoldDB" id="A0A0M2SQN9"/>
<protein>
    <submittedName>
        <fullName evidence="1">Uncharacterized protein</fullName>
    </submittedName>
</protein>
<proteinExistence type="predicted"/>
<evidence type="ECO:0000313" key="1">
    <source>
        <dbReference type="EMBL" id="KKK36011.1"/>
    </source>
</evidence>
<dbReference type="EMBL" id="LAYY01000048">
    <property type="protein sequence ID" value="KKK36011.1"/>
    <property type="molecule type" value="Genomic_DNA"/>
</dbReference>
<dbReference type="RefSeq" id="WP_046525834.1">
    <property type="nucleotide sequence ID" value="NZ_LAYY01000048.1"/>
</dbReference>
<dbReference type="PATRIC" id="fig|1408103.3.peg.4774"/>
<dbReference type="Proteomes" id="UP000034166">
    <property type="component" value="Unassembled WGS sequence"/>
</dbReference>
<keyword evidence="2" id="KW-1185">Reference proteome</keyword>
<gene>
    <name evidence="1" type="ORF">WQ57_21785</name>
</gene>
<dbReference type="OrthoDB" id="1683552at2"/>
<evidence type="ECO:0000313" key="2">
    <source>
        <dbReference type="Proteomes" id="UP000034166"/>
    </source>
</evidence>
<organism evidence="1 2">
    <name type="scientific">Mesobacillus campisalis</name>
    <dbReference type="NCBI Taxonomy" id="1408103"/>
    <lineage>
        <taxon>Bacteria</taxon>
        <taxon>Bacillati</taxon>
        <taxon>Bacillota</taxon>
        <taxon>Bacilli</taxon>
        <taxon>Bacillales</taxon>
        <taxon>Bacillaceae</taxon>
        <taxon>Mesobacillus</taxon>
    </lineage>
</organism>
<reference evidence="1 2" key="1">
    <citation type="submission" date="2015-04" db="EMBL/GenBank/DDBJ databases">
        <title>Taxonomic description and genome sequence of Bacillus campisalis sp. nov., a novel member of the genus Bacillus isolated from solar saltern.</title>
        <authorList>
            <person name="Mathan Kumar R."/>
            <person name="Kaur G."/>
            <person name="Kumar A."/>
            <person name="Singh N.K."/>
            <person name="Kaur N."/>
            <person name="Kumar N."/>
            <person name="Mayilraj S."/>
        </authorList>
    </citation>
    <scope>NUCLEOTIDE SEQUENCE [LARGE SCALE GENOMIC DNA]</scope>
    <source>
        <strain evidence="1 2">SA2-6</strain>
    </source>
</reference>